<proteinExistence type="predicted"/>
<dbReference type="OrthoDB" id="1100386at2759"/>
<dbReference type="PANTHER" id="PTHR46780">
    <property type="entry name" value="PROTEIN EVA-1"/>
    <property type="match status" value="1"/>
</dbReference>
<feature type="chain" id="PRO_5012867869" description="SUEL-type lectin domain-containing protein" evidence="1">
    <location>
        <begin position="19"/>
        <end position="202"/>
    </location>
</feature>
<feature type="signal peptide" evidence="1">
    <location>
        <begin position="1"/>
        <end position="18"/>
    </location>
</feature>
<evidence type="ECO:0000313" key="3">
    <source>
        <dbReference type="EMBL" id="OQR95627.1"/>
    </source>
</evidence>
<dbReference type="STRING" id="1202772.A0A1V9ZCH5"/>
<sequence length="202" mass="21039">MSALRALMLLLLAPAAVSQLTLDPGAQMITDKVRENNTMTLYCPGTSVISRILFASYGTPYGTGLEAATGNCHATTSLKVMNSNCIQQPTCSVEAINEFVFTDPCVGTGKDLVVTAQCSPAKQTLVSSPDAEVIHTNVSGNEEAKLICSSGVMTKILFASYGDPVNIGMYATVGTCNASNSFQIVSDACLSKSSCKVTASSS</sequence>
<dbReference type="CDD" id="cd22842">
    <property type="entry name" value="Gal_Rha_Lectin_BGal"/>
    <property type="match status" value="2"/>
</dbReference>
<evidence type="ECO:0000256" key="1">
    <source>
        <dbReference type="SAM" id="SignalP"/>
    </source>
</evidence>
<comment type="caution">
    <text evidence="3">The sequence shown here is derived from an EMBL/GenBank/DDBJ whole genome shotgun (WGS) entry which is preliminary data.</text>
</comment>
<dbReference type="Gene3D" id="2.60.120.740">
    <property type="match status" value="2"/>
</dbReference>
<evidence type="ECO:0000313" key="4">
    <source>
        <dbReference type="Proteomes" id="UP000243579"/>
    </source>
</evidence>
<dbReference type="EMBL" id="JNBR01000249">
    <property type="protein sequence ID" value="OQR95627.1"/>
    <property type="molecule type" value="Genomic_DNA"/>
</dbReference>
<reference evidence="3 4" key="1">
    <citation type="journal article" date="2014" name="Genome Biol. Evol.">
        <title>The secreted proteins of Achlya hypogyna and Thraustotheca clavata identify the ancestral oomycete secretome and reveal gene acquisitions by horizontal gene transfer.</title>
        <authorList>
            <person name="Misner I."/>
            <person name="Blouin N."/>
            <person name="Leonard G."/>
            <person name="Richards T.A."/>
            <person name="Lane C.E."/>
        </authorList>
    </citation>
    <scope>NUCLEOTIDE SEQUENCE [LARGE SCALE GENOMIC DNA]</scope>
    <source>
        <strain evidence="3 4">ATCC 48635</strain>
    </source>
</reference>
<keyword evidence="4" id="KW-1185">Reference proteome</keyword>
<feature type="domain" description="SUEL-type lectin" evidence="2">
    <location>
        <begin position="33"/>
        <end position="119"/>
    </location>
</feature>
<protein>
    <recommendedName>
        <fullName evidence="2">SUEL-type lectin domain-containing protein</fullName>
    </recommendedName>
</protein>
<name>A0A1V9ZCH5_ACHHY</name>
<gene>
    <name evidence="3" type="ORF">ACHHYP_00065</name>
</gene>
<dbReference type="Pfam" id="PF02140">
    <property type="entry name" value="SUEL_Lectin"/>
    <property type="match status" value="2"/>
</dbReference>
<organism evidence="3 4">
    <name type="scientific">Achlya hypogyna</name>
    <name type="common">Oomycete</name>
    <name type="synonym">Protoachlya hypogyna</name>
    <dbReference type="NCBI Taxonomy" id="1202772"/>
    <lineage>
        <taxon>Eukaryota</taxon>
        <taxon>Sar</taxon>
        <taxon>Stramenopiles</taxon>
        <taxon>Oomycota</taxon>
        <taxon>Saprolegniomycetes</taxon>
        <taxon>Saprolegniales</taxon>
        <taxon>Achlyaceae</taxon>
        <taxon>Achlya</taxon>
    </lineage>
</organism>
<feature type="domain" description="SUEL-type lectin" evidence="2">
    <location>
        <begin position="138"/>
        <end position="202"/>
    </location>
</feature>
<dbReference type="AlphaFoldDB" id="A0A1V9ZCH5"/>
<keyword evidence="1" id="KW-0732">Signal</keyword>
<dbReference type="InterPro" id="IPR000922">
    <property type="entry name" value="Lectin_gal-bd_dom"/>
</dbReference>
<dbReference type="InterPro" id="IPR043159">
    <property type="entry name" value="Lectin_gal-bd_sf"/>
</dbReference>
<dbReference type="Proteomes" id="UP000243579">
    <property type="component" value="Unassembled WGS sequence"/>
</dbReference>
<evidence type="ECO:0000259" key="2">
    <source>
        <dbReference type="PROSITE" id="PS50228"/>
    </source>
</evidence>
<dbReference type="GO" id="GO:0030246">
    <property type="term" value="F:carbohydrate binding"/>
    <property type="evidence" value="ECO:0007669"/>
    <property type="project" value="InterPro"/>
</dbReference>
<dbReference type="PROSITE" id="PS50228">
    <property type="entry name" value="SUEL_LECTIN"/>
    <property type="match status" value="2"/>
</dbReference>
<accession>A0A1V9ZCH5</accession>